<accession>A0ABN9V2L4</accession>
<comment type="caution">
    <text evidence="2">The sequence shown here is derived from an EMBL/GenBank/DDBJ whole genome shotgun (WGS) entry which is preliminary data.</text>
</comment>
<evidence type="ECO:0000313" key="2">
    <source>
        <dbReference type="EMBL" id="CAK0867015.1"/>
    </source>
</evidence>
<dbReference type="InterPro" id="IPR029063">
    <property type="entry name" value="SAM-dependent_MTases_sf"/>
</dbReference>
<evidence type="ECO:0000256" key="1">
    <source>
        <dbReference type="SAM" id="MobiDB-lite"/>
    </source>
</evidence>
<evidence type="ECO:0000313" key="3">
    <source>
        <dbReference type="Proteomes" id="UP001189429"/>
    </source>
</evidence>
<name>A0ABN9V2L4_9DINO</name>
<feature type="non-terminal residue" evidence="2">
    <location>
        <position position="1"/>
    </location>
</feature>
<dbReference type="SUPFAM" id="SSF53335">
    <property type="entry name" value="S-adenosyl-L-methionine-dependent methyltransferases"/>
    <property type="match status" value="1"/>
</dbReference>
<keyword evidence="3" id="KW-1185">Reference proteome</keyword>
<evidence type="ECO:0008006" key="4">
    <source>
        <dbReference type="Google" id="ProtNLM"/>
    </source>
</evidence>
<dbReference type="EMBL" id="CAUYUJ010016601">
    <property type="protein sequence ID" value="CAK0867015.1"/>
    <property type="molecule type" value="Genomic_DNA"/>
</dbReference>
<proteinExistence type="predicted"/>
<sequence>EYTMHGDIVTREFLSDLGCPGHRAWLNLALLGLNMMYGRYDPSRRVTCASAVAATPASRAQCRAIELLLRKVKYFIKLGSTVPDLDGDHVLKSARIAYDGSLVERAQRLSWTQMLPALPSAQHCASIPSEEFAEGPTKEFSEKPQLCLKDVSDLARPPKAGALLIQPGEDLVIAKELLTRGLCVALEADEWIKVGDGYLLNGVFGVSKGTVVGEEGGRWAGRDVLRCIMNLTASNGVQELSSWAPLFAFDWCYDAHQLGLKGSGKRWLASTTLPMGWKSAMGVVQHPHRRLLMRRALWQVYADDFDMPELFYNQVHLEAGRAAGPHVFYKATQERYRLEHIPTSSDKAGDREQVAKRLGALIDGHAGIIGPDGDRVARLLGMTQFVLSRSHCRAKVLQVLGGHWTHIFQFRREASSLLVHFWPLLRRALQKGSVELCPLVRNELHLCMFVLPLTAFNLRAPIVSTLTASDACEDGGGVCATRGLTPYGVTAVARDIVLQSRGPFDKVGLVELCGGIGGARQALHLLGVTPAMYAYSEIDEAAIRVVKSQWPDVVELGQVGLISDTVLAPLRRRFGGIELLIVAVGSPCQDPQGLRSSLSGQVVAAMQAIQETFTSCRVARLTENIQCMSEESREAFTALLGTQPLALCPGKAGPVRRPKYFWCDWRISACHLSHFVDEPWGMVDCVEALWPASTAQLEPGAARPECEGQPFASFSRATKRRTPPPHPEGLDGCDEATVERWRVDQYRYSPWQYTEANCVRSKGARAPGTGTLRTLVANERESMMGYPKGYTPRALRQNDKGKAKLLEDTRCALIGNSFHAPSVAWLLESLLHEENYVVARPDFACCWGVLPKEQLAASLAREGVVPTKEAMEQEAVALLHRSAMFKGSDVRLAGQNVLNPGLWPRKDISPDR</sequence>
<dbReference type="Gene3D" id="3.40.50.150">
    <property type="entry name" value="Vaccinia Virus protein VP39"/>
    <property type="match status" value="1"/>
</dbReference>
<organism evidence="2 3">
    <name type="scientific">Prorocentrum cordatum</name>
    <dbReference type="NCBI Taxonomy" id="2364126"/>
    <lineage>
        <taxon>Eukaryota</taxon>
        <taxon>Sar</taxon>
        <taxon>Alveolata</taxon>
        <taxon>Dinophyceae</taxon>
        <taxon>Prorocentrales</taxon>
        <taxon>Prorocentraceae</taxon>
        <taxon>Prorocentrum</taxon>
    </lineage>
</organism>
<feature type="region of interest" description="Disordered" evidence="1">
    <location>
        <begin position="714"/>
        <end position="733"/>
    </location>
</feature>
<dbReference type="Proteomes" id="UP001189429">
    <property type="component" value="Unassembled WGS sequence"/>
</dbReference>
<reference evidence="2" key="1">
    <citation type="submission" date="2023-10" db="EMBL/GenBank/DDBJ databases">
        <authorList>
            <person name="Chen Y."/>
            <person name="Shah S."/>
            <person name="Dougan E. K."/>
            <person name="Thang M."/>
            <person name="Chan C."/>
        </authorList>
    </citation>
    <scope>NUCLEOTIDE SEQUENCE [LARGE SCALE GENOMIC DNA]</scope>
</reference>
<protein>
    <recommendedName>
        <fullName evidence="4">DNA (cytosine-5-)-methyltransferase</fullName>
    </recommendedName>
</protein>
<gene>
    <name evidence="2" type="ORF">PCOR1329_LOCUS54048</name>
</gene>